<name>A0A402CLA4_RHOWR</name>
<dbReference type="Proteomes" id="UP000287519">
    <property type="component" value="Unassembled WGS sequence"/>
</dbReference>
<evidence type="ECO:0000313" key="1">
    <source>
        <dbReference type="EMBL" id="GCE44397.1"/>
    </source>
</evidence>
<protein>
    <submittedName>
        <fullName evidence="1">Transcriptional regulator, TetR family</fullName>
    </submittedName>
</protein>
<reference evidence="1 2" key="1">
    <citation type="submission" date="2018-11" db="EMBL/GenBank/DDBJ databases">
        <title>Microbial catabolism of amino acid.</title>
        <authorList>
            <person name="Hibi M."/>
            <person name="Ogawa J."/>
        </authorList>
    </citation>
    <scope>NUCLEOTIDE SEQUENCE [LARGE SCALE GENOMIC DNA]</scope>
    <source>
        <strain evidence="1 2">C31-06</strain>
    </source>
</reference>
<comment type="caution">
    <text evidence="1">The sequence shown here is derived from an EMBL/GenBank/DDBJ whole genome shotgun (WGS) entry which is preliminary data.</text>
</comment>
<accession>A0A402CLA4</accession>
<keyword evidence="2" id="KW-1185">Reference proteome</keyword>
<organism evidence="1 2">
    <name type="scientific">Rhodococcus wratislaviensis</name>
    <name type="common">Tsukamurella wratislaviensis</name>
    <dbReference type="NCBI Taxonomy" id="44752"/>
    <lineage>
        <taxon>Bacteria</taxon>
        <taxon>Bacillati</taxon>
        <taxon>Actinomycetota</taxon>
        <taxon>Actinomycetes</taxon>
        <taxon>Mycobacteriales</taxon>
        <taxon>Nocardiaceae</taxon>
        <taxon>Rhodococcus</taxon>
    </lineage>
</organism>
<sequence>MYHEAFATMRAILDAAATAAGQSVGPETIDELTYLVSTLSDGFALNWLVFTDRTAAELQIEHVLGVLDAWMATNLGAASVPARRVSTVPPAVTLRSLASWVSVD</sequence>
<dbReference type="EMBL" id="BHYM01000095">
    <property type="protein sequence ID" value="GCE44397.1"/>
    <property type="molecule type" value="Genomic_DNA"/>
</dbReference>
<proteinExistence type="predicted"/>
<evidence type="ECO:0000313" key="2">
    <source>
        <dbReference type="Proteomes" id="UP000287519"/>
    </source>
</evidence>
<dbReference type="AlphaFoldDB" id="A0A402CLA4"/>
<gene>
    <name evidence="1" type="ORF">Rhow_008818</name>
</gene>